<feature type="transmembrane region" description="Helical" evidence="1">
    <location>
        <begin position="177"/>
        <end position="201"/>
    </location>
</feature>
<dbReference type="PIRSF" id="PIRSF031503">
    <property type="entry name" value="UCP031503_mp"/>
    <property type="match status" value="1"/>
</dbReference>
<feature type="transmembrane region" description="Helical" evidence="1">
    <location>
        <begin position="128"/>
        <end position="156"/>
    </location>
</feature>
<dbReference type="EMBL" id="JAFJZZ010000001">
    <property type="protein sequence ID" value="MBN7772179.1"/>
    <property type="molecule type" value="Genomic_DNA"/>
</dbReference>
<comment type="caution">
    <text evidence="2">The sequence shown here is derived from an EMBL/GenBank/DDBJ whole genome shotgun (WGS) entry which is preliminary data.</text>
</comment>
<evidence type="ECO:0000313" key="3">
    <source>
        <dbReference type="Proteomes" id="UP000664545"/>
    </source>
</evidence>
<dbReference type="Proteomes" id="UP000664545">
    <property type="component" value="Unassembled WGS sequence"/>
</dbReference>
<dbReference type="InterPro" id="IPR012507">
    <property type="entry name" value="YibE_F"/>
</dbReference>
<organism evidence="2 3">
    <name type="scientific">Clostridium aminobutyricum</name>
    <dbReference type="NCBI Taxonomy" id="33953"/>
    <lineage>
        <taxon>Bacteria</taxon>
        <taxon>Bacillati</taxon>
        <taxon>Bacillota</taxon>
        <taxon>Clostridia</taxon>
        <taxon>Eubacteriales</taxon>
        <taxon>Clostridiaceae</taxon>
        <taxon>Clostridium</taxon>
    </lineage>
</organism>
<keyword evidence="3" id="KW-1185">Reference proteome</keyword>
<dbReference type="InterPro" id="IPR014564">
    <property type="entry name" value="UCP031503_TM"/>
</dbReference>
<dbReference type="PANTHER" id="PTHR41771">
    <property type="entry name" value="MEMBRANE PROTEIN-RELATED"/>
    <property type="match status" value="1"/>
</dbReference>
<gene>
    <name evidence="2" type="ORF">JYB65_02280</name>
</gene>
<sequence>MIKVLAVMLVLLLYMIGGSRGIITFKSLCFNIAVLSISIILMSYGWDPVIVTFISCLVICYITLFYQNGKNSKTIASFCSVILVLLVLFSLSYYVGYKAHLGGVNEIIRYEDEIAMLSPDININMSKIAVSMIITGLIGAAMDASIAVSSAVYEVYKNNRLLSLMELFKSGIHIGSDILGATVNTLYFACLGESLALFVLLKTYHYSILEVINSKAFCQEFVDIIVSCISCTLVIPLTAIAISYILKNLNKFERYLLDDELFIEMNS</sequence>
<feature type="transmembrane region" description="Helical" evidence="1">
    <location>
        <begin position="221"/>
        <end position="246"/>
    </location>
</feature>
<keyword evidence="1" id="KW-0812">Transmembrane</keyword>
<dbReference type="PANTHER" id="PTHR41771:SF1">
    <property type="entry name" value="MEMBRANE PROTEIN"/>
    <property type="match status" value="1"/>
</dbReference>
<dbReference type="RefSeq" id="WP_206581001.1">
    <property type="nucleotide sequence ID" value="NZ_JAFJZZ010000001.1"/>
</dbReference>
<evidence type="ECO:0000313" key="2">
    <source>
        <dbReference type="EMBL" id="MBN7772179.1"/>
    </source>
</evidence>
<keyword evidence="1" id="KW-1133">Transmembrane helix</keyword>
<keyword evidence="1" id="KW-0472">Membrane</keyword>
<feature type="transmembrane region" description="Helical" evidence="1">
    <location>
        <begin position="75"/>
        <end position="95"/>
    </location>
</feature>
<protein>
    <submittedName>
        <fullName evidence="2">YibE/F family protein</fullName>
    </submittedName>
</protein>
<name>A0A939D629_CLOAM</name>
<feature type="transmembrane region" description="Helical" evidence="1">
    <location>
        <begin position="45"/>
        <end position="66"/>
    </location>
</feature>
<dbReference type="Pfam" id="PF07907">
    <property type="entry name" value="YibE_F"/>
    <property type="match status" value="1"/>
</dbReference>
<evidence type="ECO:0000256" key="1">
    <source>
        <dbReference type="SAM" id="Phobius"/>
    </source>
</evidence>
<accession>A0A939D629</accession>
<reference evidence="2" key="1">
    <citation type="submission" date="2021-02" db="EMBL/GenBank/DDBJ databases">
        <title>Abyssanaerobacter marinus gen.nov., sp., nov, anaerobic bacterium isolated from the Onnuri vent field of Indian Ocean and suggestion of Mogibacteriaceae fam. nov., and proposal of reclassification of ambiguous this family's genus member.</title>
        <authorList>
            <person name="Kim Y.J."/>
            <person name="Yang J.-A."/>
        </authorList>
    </citation>
    <scope>NUCLEOTIDE SEQUENCE</scope>
    <source>
        <strain evidence="2">DSM 2634</strain>
    </source>
</reference>
<proteinExistence type="predicted"/>
<dbReference type="AlphaFoldDB" id="A0A939D629"/>